<keyword evidence="1" id="KW-1133">Transmembrane helix</keyword>
<gene>
    <name evidence="2" type="ORF">FDA94_03490</name>
</gene>
<organism evidence="2 3">
    <name type="scientific">Herbidospora galbida</name>
    <dbReference type="NCBI Taxonomy" id="2575442"/>
    <lineage>
        <taxon>Bacteria</taxon>
        <taxon>Bacillati</taxon>
        <taxon>Actinomycetota</taxon>
        <taxon>Actinomycetes</taxon>
        <taxon>Streptosporangiales</taxon>
        <taxon>Streptosporangiaceae</taxon>
        <taxon>Herbidospora</taxon>
    </lineage>
</organism>
<sequence length="98" mass="10347">MDRHSGRDAVKMSPAIGKSKYVTPALATVPLLLANWFIVASILGRGCVLPYEGGNITECGGGLSEEMMSAASGLIALVLLVIQLGLIVLVRRRRPSAQ</sequence>
<keyword evidence="1" id="KW-0812">Transmembrane</keyword>
<evidence type="ECO:0000256" key="1">
    <source>
        <dbReference type="SAM" id="Phobius"/>
    </source>
</evidence>
<dbReference type="OrthoDB" id="3543714at2"/>
<feature type="transmembrane region" description="Helical" evidence="1">
    <location>
        <begin position="70"/>
        <end position="90"/>
    </location>
</feature>
<keyword evidence="1" id="KW-0472">Membrane</keyword>
<feature type="transmembrane region" description="Helical" evidence="1">
    <location>
        <begin position="21"/>
        <end position="43"/>
    </location>
</feature>
<reference evidence="2 3" key="1">
    <citation type="submission" date="2019-04" db="EMBL/GenBank/DDBJ databases">
        <title>Herbidospora sp. NEAU-GS14.nov., a novel actinomycete isolated from soil.</title>
        <authorList>
            <person name="Han L."/>
        </authorList>
    </citation>
    <scope>NUCLEOTIDE SEQUENCE [LARGE SCALE GENOMIC DNA]</scope>
    <source>
        <strain evidence="2 3">NEAU-GS14</strain>
    </source>
</reference>
<protein>
    <submittedName>
        <fullName evidence="2">Uncharacterized protein</fullName>
    </submittedName>
</protein>
<name>A0A4U3MMI1_9ACTN</name>
<dbReference type="EMBL" id="SZQA01000002">
    <property type="protein sequence ID" value="TKK90838.1"/>
    <property type="molecule type" value="Genomic_DNA"/>
</dbReference>
<comment type="caution">
    <text evidence="2">The sequence shown here is derived from an EMBL/GenBank/DDBJ whole genome shotgun (WGS) entry which is preliminary data.</text>
</comment>
<evidence type="ECO:0000313" key="2">
    <source>
        <dbReference type="EMBL" id="TKK90838.1"/>
    </source>
</evidence>
<dbReference type="AlphaFoldDB" id="A0A4U3MMI1"/>
<proteinExistence type="predicted"/>
<accession>A0A4U3MMI1</accession>
<dbReference type="RefSeq" id="WP_137245579.1">
    <property type="nucleotide sequence ID" value="NZ_SZQA01000002.1"/>
</dbReference>
<dbReference type="Proteomes" id="UP000308705">
    <property type="component" value="Unassembled WGS sequence"/>
</dbReference>
<keyword evidence="3" id="KW-1185">Reference proteome</keyword>
<evidence type="ECO:0000313" key="3">
    <source>
        <dbReference type="Proteomes" id="UP000308705"/>
    </source>
</evidence>